<evidence type="ECO:0000313" key="2">
    <source>
        <dbReference type="Proteomes" id="UP000784880"/>
    </source>
</evidence>
<keyword evidence="2" id="KW-1185">Reference proteome</keyword>
<evidence type="ECO:0000313" key="1">
    <source>
        <dbReference type="EMBL" id="MBU9714630.1"/>
    </source>
</evidence>
<dbReference type="EMBL" id="JAHQCS010000182">
    <property type="protein sequence ID" value="MBU9714630.1"/>
    <property type="molecule type" value="Genomic_DNA"/>
</dbReference>
<protein>
    <submittedName>
        <fullName evidence="1">Uncharacterized protein</fullName>
    </submittedName>
</protein>
<organism evidence="1 2">
    <name type="scientific">Evansella tamaricis</name>
    <dbReference type="NCBI Taxonomy" id="2069301"/>
    <lineage>
        <taxon>Bacteria</taxon>
        <taxon>Bacillati</taxon>
        <taxon>Bacillota</taxon>
        <taxon>Bacilli</taxon>
        <taxon>Bacillales</taxon>
        <taxon>Bacillaceae</taxon>
        <taxon>Evansella</taxon>
    </lineage>
</organism>
<gene>
    <name evidence="1" type="ORF">KS419_23065</name>
</gene>
<proteinExistence type="predicted"/>
<name>A0ABS6JMN5_9BACI</name>
<dbReference type="RefSeq" id="WP_217069351.1">
    <property type="nucleotide sequence ID" value="NZ_JAHQCS010000182.1"/>
</dbReference>
<dbReference type="Proteomes" id="UP000784880">
    <property type="component" value="Unassembled WGS sequence"/>
</dbReference>
<accession>A0ABS6JMN5</accession>
<comment type="caution">
    <text evidence="1">The sequence shown here is derived from an EMBL/GenBank/DDBJ whole genome shotgun (WGS) entry which is preliminary data.</text>
</comment>
<reference evidence="1 2" key="1">
    <citation type="submission" date="2021-06" db="EMBL/GenBank/DDBJ databases">
        <title>Bacillus sp. RD4P76, an endophyte from a halophyte.</title>
        <authorList>
            <person name="Sun J.-Q."/>
        </authorList>
    </citation>
    <scope>NUCLEOTIDE SEQUENCE [LARGE SCALE GENOMIC DNA]</scope>
    <source>
        <strain evidence="1 2">CGMCC 1.15917</strain>
    </source>
</reference>
<sequence>MKENVNNSSISTLEWYQSEKHVMSLRSPYRPNHFNTINITFRQTKFPDQVKD</sequence>